<gene>
    <name evidence="3" type="ORF">QF206_10110</name>
</gene>
<dbReference type="PROSITE" id="PS51257">
    <property type="entry name" value="PROKAR_LIPOPROTEIN"/>
    <property type="match status" value="1"/>
</dbReference>
<dbReference type="EMBL" id="JASATX010000004">
    <property type="protein sequence ID" value="MDI2099314.1"/>
    <property type="molecule type" value="Genomic_DNA"/>
</dbReference>
<dbReference type="Pfam" id="PF13416">
    <property type="entry name" value="SBP_bac_8"/>
    <property type="match status" value="1"/>
</dbReference>
<reference evidence="3 4" key="1">
    <citation type="submission" date="2023-04" db="EMBL/GenBank/DDBJ databases">
        <title>Klugiella caeni sp. nov. isolated from the sludge of biochemical tank.</title>
        <authorList>
            <person name="Geng K."/>
        </authorList>
    </citation>
    <scope>NUCLEOTIDE SEQUENCE [LARGE SCALE GENOMIC DNA]</scope>
    <source>
        <strain evidence="3 4">YN-L-19</strain>
    </source>
</reference>
<proteinExistence type="predicted"/>
<dbReference type="Gene3D" id="3.40.190.10">
    <property type="entry name" value="Periplasmic binding protein-like II"/>
    <property type="match status" value="2"/>
</dbReference>
<evidence type="ECO:0000313" key="3">
    <source>
        <dbReference type="EMBL" id="MDI2099314.1"/>
    </source>
</evidence>
<dbReference type="InterPro" id="IPR006059">
    <property type="entry name" value="SBP"/>
</dbReference>
<dbReference type="Proteomes" id="UP001321506">
    <property type="component" value="Unassembled WGS sequence"/>
</dbReference>
<dbReference type="GO" id="GO:0030976">
    <property type="term" value="F:thiamine pyrophosphate binding"/>
    <property type="evidence" value="ECO:0007669"/>
    <property type="project" value="TreeGrafter"/>
</dbReference>
<feature type="chain" id="PRO_5043958572" evidence="2">
    <location>
        <begin position="26"/>
        <end position="357"/>
    </location>
</feature>
<dbReference type="GO" id="GO:0030288">
    <property type="term" value="C:outer membrane-bounded periplasmic space"/>
    <property type="evidence" value="ECO:0007669"/>
    <property type="project" value="TreeGrafter"/>
</dbReference>
<organism evidence="3 4">
    <name type="scientific">Ruicaihuangia caeni</name>
    <dbReference type="NCBI Taxonomy" id="3042517"/>
    <lineage>
        <taxon>Bacteria</taxon>
        <taxon>Bacillati</taxon>
        <taxon>Actinomycetota</taxon>
        <taxon>Actinomycetes</taxon>
        <taxon>Micrococcales</taxon>
        <taxon>Microbacteriaceae</taxon>
        <taxon>Ruicaihuangia</taxon>
    </lineage>
</organism>
<dbReference type="GO" id="GO:0030975">
    <property type="term" value="F:thiamine binding"/>
    <property type="evidence" value="ECO:0007669"/>
    <property type="project" value="TreeGrafter"/>
</dbReference>
<keyword evidence="1 2" id="KW-0732">Signal</keyword>
<evidence type="ECO:0000256" key="2">
    <source>
        <dbReference type="SAM" id="SignalP"/>
    </source>
</evidence>
<dbReference type="PANTHER" id="PTHR30006:SF2">
    <property type="entry name" value="ABC TRANSPORTER SUBSTRATE-BINDING PROTEIN"/>
    <property type="match status" value="1"/>
</dbReference>
<accession>A0AAW6T724</accession>
<dbReference type="SUPFAM" id="SSF53850">
    <property type="entry name" value="Periplasmic binding protein-like II"/>
    <property type="match status" value="1"/>
</dbReference>
<comment type="caution">
    <text evidence="3">The sequence shown here is derived from an EMBL/GenBank/DDBJ whole genome shotgun (WGS) entry which is preliminary data.</text>
</comment>
<name>A0AAW6T724_9MICO</name>
<dbReference type="RefSeq" id="WP_281489104.1">
    <property type="nucleotide sequence ID" value="NZ_JASATX010000004.1"/>
</dbReference>
<dbReference type="CDD" id="cd13589">
    <property type="entry name" value="PBP2_polyamine_RpCGA009"/>
    <property type="match status" value="1"/>
</dbReference>
<feature type="signal peptide" evidence="2">
    <location>
        <begin position="1"/>
        <end position="25"/>
    </location>
</feature>
<dbReference type="GO" id="GO:0015888">
    <property type="term" value="P:thiamine transport"/>
    <property type="evidence" value="ECO:0007669"/>
    <property type="project" value="TreeGrafter"/>
</dbReference>
<protein>
    <submittedName>
        <fullName evidence="3">ABC transporter substrate-binding protein</fullName>
    </submittedName>
</protein>
<keyword evidence="4" id="KW-1185">Reference proteome</keyword>
<dbReference type="PANTHER" id="PTHR30006">
    <property type="entry name" value="THIAMINE-BINDING PERIPLASMIC PROTEIN-RELATED"/>
    <property type="match status" value="1"/>
</dbReference>
<evidence type="ECO:0000313" key="4">
    <source>
        <dbReference type="Proteomes" id="UP001321506"/>
    </source>
</evidence>
<sequence>MKKFAKSLAIIAAAGLTLTACSAQADSGDSGDAKGAPTELVVTSFGGDWEAAYIEAVVEPFEEEYNAEITLVTLYSADAMAQLTAQKANPQLDVVHFSGGQEVAAAADGLIESIDPADLSNLDDLYPIAAEGVERGEGPVMQVTPIGLVYRTDKIEKAPTSWDDINNPDYAQHVALTDLSNTYGLLTLLAVNQHEGGDLDDIQPGLDSLGALVDSGAAFVIKTSADMQQAFSARDVWIAPYAQDYAETLRKADLPVEFALPSEGAPASFITANVVAGRDNADLATQLVDFSLRPEVQAKFAESMYYSPVNTKAELSDETGSRVVHGEDFGKLVRYDSAVVNEKRQSWTDAWNSRIAQ</sequence>
<dbReference type="AlphaFoldDB" id="A0AAW6T724"/>
<evidence type="ECO:0000256" key="1">
    <source>
        <dbReference type="ARBA" id="ARBA00022729"/>
    </source>
</evidence>